<sequence>MGYRNANSVLPQHLLIAIQQYIDGECLYIPRKEEHRKLWGESTQSRQRLTERNHEIAARRRAGCPVTTLADDYFLSVKAVYKILSAMNNG</sequence>
<proteinExistence type="predicted"/>
<dbReference type="AlphaFoldDB" id="A0A7J0BP41"/>
<reference evidence="1 2" key="1">
    <citation type="submission" date="2020-05" db="EMBL/GenBank/DDBJ databases">
        <title>Draft genome sequence of Desulfovibrio sp. strain HN2T.</title>
        <authorList>
            <person name="Ueno A."/>
            <person name="Tamazawa S."/>
            <person name="Tamamura S."/>
            <person name="Murakami T."/>
            <person name="Kiyama T."/>
            <person name="Inomata H."/>
            <person name="Amano Y."/>
            <person name="Miyakawa K."/>
            <person name="Tamaki H."/>
            <person name="Naganuma T."/>
            <person name="Kaneko K."/>
        </authorList>
    </citation>
    <scope>NUCLEOTIDE SEQUENCE [LARGE SCALE GENOMIC DNA]</scope>
    <source>
        <strain evidence="1 2">HN2</strain>
    </source>
</reference>
<comment type="caution">
    <text evidence="1">The sequence shown here is derived from an EMBL/GenBank/DDBJ whole genome shotgun (WGS) entry which is preliminary data.</text>
</comment>
<dbReference type="InterPro" id="IPR049739">
    <property type="entry name" value="YraL-like"/>
</dbReference>
<organism evidence="1 2">
    <name type="scientific">Desulfovibrio subterraneus</name>
    <dbReference type="NCBI Taxonomy" id="2718620"/>
    <lineage>
        <taxon>Bacteria</taxon>
        <taxon>Pseudomonadati</taxon>
        <taxon>Thermodesulfobacteriota</taxon>
        <taxon>Desulfovibrionia</taxon>
        <taxon>Desulfovibrionales</taxon>
        <taxon>Desulfovibrionaceae</taxon>
        <taxon>Desulfovibrio</taxon>
    </lineage>
</organism>
<evidence type="ECO:0000313" key="1">
    <source>
        <dbReference type="EMBL" id="GFM34982.1"/>
    </source>
</evidence>
<dbReference type="SUPFAM" id="SSF46689">
    <property type="entry name" value="Homeodomain-like"/>
    <property type="match status" value="1"/>
</dbReference>
<dbReference type="RefSeq" id="WP_174406624.1">
    <property type="nucleotide sequence ID" value="NZ_BLVO01000016.1"/>
</dbReference>
<keyword evidence="2" id="KW-1185">Reference proteome</keyword>
<gene>
    <name evidence="1" type="ORF">DSM101010T_33470</name>
</gene>
<name>A0A7J0BP41_9BACT</name>
<dbReference type="EMBL" id="BLVO01000016">
    <property type="protein sequence ID" value="GFM34982.1"/>
    <property type="molecule type" value="Genomic_DNA"/>
</dbReference>
<evidence type="ECO:0008006" key="3">
    <source>
        <dbReference type="Google" id="ProtNLM"/>
    </source>
</evidence>
<evidence type="ECO:0000313" key="2">
    <source>
        <dbReference type="Proteomes" id="UP000503840"/>
    </source>
</evidence>
<dbReference type="Proteomes" id="UP000503840">
    <property type="component" value="Unassembled WGS sequence"/>
</dbReference>
<protein>
    <recommendedName>
        <fullName evidence="3">Mor transcription activator domain-containing protein</fullName>
    </recommendedName>
</protein>
<dbReference type="NCBIfam" id="NF040785">
    <property type="entry name" value="CD3324_fam"/>
    <property type="match status" value="1"/>
</dbReference>
<dbReference type="InterPro" id="IPR009057">
    <property type="entry name" value="Homeodomain-like_sf"/>
</dbReference>
<accession>A0A7J0BP41</accession>